<accession>A0A813LD64</accession>
<evidence type="ECO:0000313" key="2">
    <source>
        <dbReference type="Proteomes" id="UP000626109"/>
    </source>
</evidence>
<sequence>FCVSSSGFSVKLPSEELSRGRVDATHRLCQSVQQPLCLRAKCSRAFLSFGARRAMAAPAEDGVKNKFARRDLLQQIEVDVQKKWDELKVFEVDAPDETSEKPG</sequence>
<feature type="non-terminal residue" evidence="1">
    <location>
        <position position="1"/>
    </location>
</feature>
<proteinExistence type="predicted"/>
<reference evidence="1" key="1">
    <citation type="submission" date="2021-02" db="EMBL/GenBank/DDBJ databases">
        <authorList>
            <person name="Dougan E. K."/>
            <person name="Rhodes N."/>
            <person name="Thang M."/>
            <person name="Chan C."/>
        </authorList>
    </citation>
    <scope>NUCLEOTIDE SEQUENCE</scope>
</reference>
<comment type="caution">
    <text evidence="1">The sequence shown here is derived from an EMBL/GenBank/DDBJ whole genome shotgun (WGS) entry which is preliminary data.</text>
</comment>
<feature type="non-terminal residue" evidence="1">
    <location>
        <position position="103"/>
    </location>
</feature>
<gene>
    <name evidence="1" type="ORF">PGLA2088_LOCUS43618</name>
</gene>
<evidence type="ECO:0000313" key="1">
    <source>
        <dbReference type="EMBL" id="CAE8724266.1"/>
    </source>
</evidence>
<dbReference type="EMBL" id="CAJNNW010034867">
    <property type="protein sequence ID" value="CAE8724266.1"/>
    <property type="molecule type" value="Genomic_DNA"/>
</dbReference>
<dbReference type="AlphaFoldDB" id="A0A813LD64"/>
<dbReference type="Proteomes" id="UP000626109">
    <property type="component" value="Unassembled WGS sequence"/>
</dbReference>
<organism evidence="1 2">
    <name type="scientific">Polarella glacialis</name>
    <name type="common">Dinoflagellate</name>
    <dbReference type="NCBI Taxonomy" id="89957"/>
    <lineage>
        <taxon>Eukaryota</taxon>
        <taxon>Sar</taxon>
        <taxon>Alveolata</taxon>
        <taxon>Dinophyceae</taxon>
        <taxon>Suessiales</taxon>
        <taxon>Suessiaceae</taxon>
        <taxon>Polarella</taxon>
    </lineage>
</organism>
<name>A0A813LD64_POLGL</name>
<protein>
    <submittedName>
        <fullName evidence="1">Uncharacterized protein</fullName>
    </submittedName>
</protein>